<dbReference type="Proteomes" id="UP000194606">
    <property type="component" value="Unassembled WGS sequence"/>
</dbReference>
<keyword evidence="1" id="KW-0812">Transmembrane</keyword>
<evidence type="ECO:0000313" key="2">
    <source>
        <dbReference type="EMBL" id="OUK03804.1"/>
    </source>
</evidence>
<comment type="caution">
    <text evidence="2">The sequence shown here is derived from an EMBL/GenBank/DDBJ whole genome shotgun (WGS) entry which is preliminary data.</text>
</comment>
<sequence>MKIYELARELGVDREALLFFAQNQKIEVKSIAAELTSEEKDLLFLAFDEAGGKLESVIPEDLITTGATGKEEGAGKQSVFKGFFSGLKKYEKKTKEPEIPKTKTVKEGKALRIYRLVVILIIGLFVGLGYSAYNANVQVTDLTQKVNETTQTLVENQKTLSKEEWGKLEQNIYDYQSKDNRAISVMSEFVSFLVSLDQRYSQRLEVFLNFLDNCVRYVRGYAEDLEKNGLSINVTLDRARQLGSMHWINGKSYQLKLEV</sequence>
<keyword evidence="1" id="KW-1133">Transmembrane helix</keyword>
<evidence type="ECO:0000313" key="3">
    <source>
        <dbReference type="Proteomes" id="UP000194606"/>
    </source>
</evidence>
<evidence type="ECO:0000256" key="1">
    <source>
        <dbReference type="SAM" id="Phobius"/>
    </source>
</evidence>
<keyword evidence="1" id="KW-0472">Membrane</keyword>
<proteinExistence type="predicted"/>
<feature type="transmembrane region" description="Helical" evidence="1">
    <location>
        <begin position="113"/>
        <end position="133"/>
    </location>
</feature>
<accession>A0A252CB76</accession>
<gene>
    <name evidence="2" type="ORF">BZZ03_09125</name>
</gene>
<protein>
    <recommendedName>
        <fullName evidence="4">Translation initiation factor IF-2 N-terminal domain-containing protein</fullName>
    </recommendedName>
</protein>
<reference evidence="2 3" key="1">
    <citation type="submission" date="2017-02" db="EMBL/GenBank/DDBJ databases">
        <authorList>
            <person name="Peterson S.W."/>
        </authorList>
    </citation>
    <scope>NUCLEOTIDE SEQUENCE [LARGE SCALE GENOMIC DNA]</scope>
    <source>
        <strain evidence="2">159469</strain>
    </source>
</reference>
<name>A0A252CB76_9LACT</name>
<dbReference type="AlphaFoldDB" id="A0A252CB76"/>
<organism evidence="2 3">
    <name type="scientific">Lactococcus petauri</name>
    <dbReference type="NCBI Taxonomy" id="1940789"/>
    <lineage>
        <taxon>Bacteria</taxon>
        <taxon>Bacillati</taxon>
        <taxon>Bacillota</taxon>
        <taxon>Bacilli</taxon>
        <taxon>Lactobacillales</taxon>
        <taxon>Streptococcaceae</taxon>
        <taxon>Lactococcus</taxon>
    </lineage>
</organism>
<evidence type="ECO:0008006" key="4">
    <source>
        <dbReference type="Google" id="ProtNLM"/>
    </source>
</evidence>
<dbReference type="Gene3D" id="1.10.10.2480">
    <property type="match status" value="1"/>
</dbReference>
<dbReference type="RefSeq" id="WP_086583081.1">
    <property type="nucleotide sequence ID" value="NZ_MUIZ01000006.1"/>
</dbReference>
<dbReference type="EMBL" id="MUIZ01000006">
    <property type="protein sequence ID" value="OUK03804.1"/>
    <property type="molecule type" value="Genomic_DNA"/>
</dbReference>